<gene>
    <name evidence="1" type="ORF">BALG_02633</name>
</gene>
<dbReference type="AlphaFoldDB" id="A0A0E1WWS2"/>
<dbReference type="HOGENOM" id="CLU_188923_0_0_5"/>
<proteinExistence type="predicted"/>
<protein>
    <submittedName>
        <fullName evidence="1">Uncharacterized protein</fullName>
    </submittedName>
</protein>
<reference evidence="1" key="1">
    <citation type="submission" date="2009-01" db="EMBL/GenBank/DDBJ databases">
        <title>The Genome Sequence of Brucella pinnipedialis M292/94/1.</title>
        <authorList>
            <consortium name="The Broad Institute Genome Sequencing Platform"/>
            <person name="Ward D."/>
            <person name="Young S.K."/>
            <person name="Kodira C.D."/>
            <person name="Zeng Q."/>
            <person name="Koehrsen M."/>
            <person name="Alvarado L."/>
            <person name="Berlin A."/>
            <person name="Borenstein D."/>
            <person name="Chen Z."/>
            <person name="Engels R."/>
            <person name="Freedman E."/>
            <person name="Gellesch M."/>
            <person name="Goldberg J."/>
            <person name="Griggs A."/>
            <person name="Gujja S."/>
            <person name="Heiman D."/>
            <person name="Hepburn T."/>
            <person name="Howarth C."/>
            <person name="Jen D."/>
            <person name="Larson L."/>
            <person name="Lewis B."/>
            <person name="Mehta T."/>
            <person name="Park D."/>
            <person name="Pearson M."/>
            <person name="Roberts A."/>
            <person name="Saif S."/>
            <person name="Shea T."/>
            <person name="Shenoy N."/>
            <person name="Sisk P."/>
            <person name="Stolte C."/>
            <person name="Sykes S."/>
            <person name="Walk T."/>
            <person name="White J."/>
            <person name="Yandava C."/>
            <person name="Whatmore A.M."/>
            <person name="Perrett L.L."/>
            <person name="O'Callaghan D."/>
            <person name="Nusbaum C."/>
            <person name="Galagan J."/>
            <person name="Birren B."/>
        </authorList>
    </citation>
    <scope>NUCLEOTIDE SEQUENCE [LARGE SCALE GENOMIC DNA]</scope>
    <source>
        <strain evidence="1">M292/94/1</strain>
    </source>
</reference>
<dbReference type="EMBL" id="EQ999534">
    <property type="protein sequence ID" value="EEZ29280.1"/>
    <property type="molecule type" value="Genomic_DNA"/>
</dbReference>
<dbReference type="GeneID" id="71811565"/>
<accession>A0A0E1WWS2</accession>
<sequence>MHVAILPPSLSLGALRGIRRLSAFDRRWGGRVSMPETYSSKNNFSRIRILFPLFFNRLKLKDLLFSHHFTAQIT</sequence>
<organism evidence="1">
    <name type="scientific">Brucella pinnipedialis M292/94/1</name>
    <dbReference type="NCBI Taxonomy" id="520462"/>
    <lineage>
        <taxon>Bacteria</taxon>
        <taxon>Pseudomonadati</taxon>
        <taxon>Pseudomonadota</taxon>
        <taxon>Alphaproteobacteria</taxon>
        <taxon>Hyphomicrobiales</taxon>
        <taxon>Brucellaceae</taxon>
        <taxon>Brucella/Ochrobactrum group</taxon>
        <taxon>Brucella</taxon>
    </lineage>
</organism>
<name>A0A0E1WWS2_9HYPH</name>
<dbReference type="RefSeq" id="WP_004681640.1">
    <property type="nucleotide sequence ID" value="NZ_EQ999534.1"/>
</dbReference>
<evidence type="ECO:0000313" key="1">
    <source>
        <dbReference type="EMBL" id="EEZ29280.1"/>
    </source>
</evidence>
<dbReference type="Proteomes" id="UP000004659">
    <property type="component" value="Unassembled WGS sequence"/>
</dbReference>